<proteinExistence type="predicted"/>
<organism evidence="2">
    <name type="scientific">Psilocybe cubensis</name>
    <name type="common">Psychedelic mushroom</name>
    <name type="synonym">Stropharia cubensis</name>
    <dbReference type="NCBI Taxonomy" id="181762"/>
    <lineage>
        <taxon>Eukaryota</taxon>
        <taxon>Fungi</taxon>
        <taxon>Dikarya</taxon>
        <taxon>Basidiomycota</taxon>
        <taxon>Agaricomycotina</taxon>
        <taxon>Agaricomycetes</taxon>
        <taxon>Agaricomycetidae</taxon>
        <taxon>Agaricales</taxon>
        <taxon>Agaricineae</taxon>
        <taxon>Strophariaceae</taxon>
        <taxon>Psilocybe</taxon>
    </lineage>
</organism>
<feature type="region of interest" description="Disordered" evidence="1">
    <location>
        <begin position="322"/>
        <end position="354"/>
    </location>
</feature>
<feature type="region of interest" description="Disordered" evidence="1">
    <location>
        <begin position="813"/>
        <end position="839"/>
    </location>
</feature>
<feature type="region of interest" description="Disordered" evidence="1">
    <location>
        <begin position="594"/>
        <end position="659"/>
    </location>
</feature>
<name>A0A8H7Y3G0_PSICU</name>
<feature type="region of interest" description="Disordered" evidence="1">
    <location>
        <begin position="706"/>
        <end position="726"/>
    </location>
</feature>
<dbReference type="AlphaFoldDB" id="A0A8H7Y3G0"/>
<feature type="compositionally biased region" description="Polar residues" evidence="1">
    <location>
        <begin position="114"/>
        <end position="129"/>
    </location>
</feature>
<evidence type="ECO:0000256" key="1">
    <source>
        <dbReference type="SAM" id="MobiDB-lite"/>
    </source>
</evidence>
<feature type="compositionally biased region" description="Basic and acidic residues" evidence="1">
    <location>
        <begin position="563"/>
        <end position="572"/>
    </location>
</feature>
<feature type="compositionally biased region" description="Basic and acidic residues" evidence="1">
    <location>
        <begin position="388"/>
        <end position="400"/>
    </location>
</feature>
<feature type="compositionally biased region" description="Pro residues" evidence="1">
    <location>
        <begin position="377"/>
        <end position="386"/>
    </location>
</feature>
<feature type="compositionally biased region" description="Polar residues" evidence="1">
    <location>
        <begin position="601"/>
        <end position="612"/>
    </location>
</feature>
<feature type="compositionally biased region" description="Basic and acidic residues" evidence="1">
    <location>
        <begin position="741"/>
        <end position="751"/>
    </location>
</feature>
<feature type="region of interest" description="Disordered" evidence="1">
    <location>
        <begin position="741"/>
        <end position="771"/>
    </location>
</feature>
<feature type="compositionally biased region" description="Basic and acidic residues" evidence="1">
    <location>
        <begin position="494"/>
        <end position="504"/>
    </location>
</feature>
<feature type="region of interest" description="Disordered" evidence="1">
    <location>
        <begin position="370"/>
        <end position="406"/>
    </location>
</feature>
<feature type="region of interest" description="Disordered" evidence="1">
    <location>
        <begin position="494"/>
        <end position="527"/>
    </location>
</feature>
<feature type="compositionally biased region" description="Polar residues" evidence="1">
    <location>
        <begin position="628"/>
        <end position="641"/>
    </location>
</feature>
<feature type="compositionally biased region" description="Basic and acidic residues" evidence="1">
    <location>
        <begin position="642"/>
        <end position="657"/>
    </location>
</feature>
<feature type="compositionally biased region" description="Basic and acidic residues" evidence="1">
    <location>
        <begin position="238"/>
        <end position="253"/>
    </location>
</feature>
<dbReference type="EMBL" id="JAFIQS010000002">
    <property type="protein sequence ID" value="KAG5172102.1"/>
    <property type="molecule type" value="Genomic_DNA"/>
</dbReference>
<protein>
    <submittedName>
        <fullName evidence="2">Uncharacterized protein</fullName>
    </submittedName>
</protein>
<feature type="compositionally biased region" description="Low complexity" evidence="1">
    <location>
        <begin position="335"/>
        <end position="347"/>
    </location>
</feature>
<feature type="region of interest" description="Disordered" evidence="1">
    <location>
        <begin position="96"/>
        <end position="255"/>
    </location>
</feature>
<feature type="region of interest" description="Disordered" evidence="1">
    <location>
        <begin position="556"/>
        <end position="582"/>
    </location>
</feature>
<sequence>MPKQTITDLKEFRNAIETLDKKVRRGLENGNVTEVMNLNWDLVLAVATSTATECVAEKEKKSNIFLFQFLMAYGEARQQDQHYSPEFLEKMHNLLKNEGSSGTPEPQDRRSEHPNNSSKLSNRMQNATRQHARPSPKKCCGTGKIGSASARPVKPESDPEDDSDASNAARPPKRRRIGSTRASAIKTFAELEASEDDTGNDDTFIPSRYPSEPKSPEETPKPKTVRSTSKRNKSSARQSKEKSVGPGHDERMPVKATKWIHSITSELEDDRNPKITPRGALNLIKVGASTPFNSRARSVAGHHTELPVNLPTAESAINPTMADAKESDTVNVSNETTSPQETSSTPSAKAKGKQVERLVKTWDNWFHEDAAQSSSTQPPPPLPPRPSYIRDWDLEDDTKGQDTNTTLSTEDRLTRLEKKCDQIIQKMKRIDDQLTSYDHGFDYITGKLTFFVSLVELIDSKVDTLNHFNAEVIERMTVMRREVNVVLRDMYEHSSSEAEGHTHYDAPQTYQSGNATQNNGNANASTLASMTDSTDVGREYVPVHSHSKLAALAKTWSGGTSDKPIDLEEHETPSLASGDCAKDAENNADQAKLAKPALQTKMRTSVNATASLPSRKKLAKETNHAHRSSNIRVESPNPNSNAEKDQNTKQNTKDDNVQHVSLTTRLDDARLSGHVKLAKEAEVVEQALSPNSVNTAYSSVHANHADDEHMNTQPDSANNSHQQKKILQDQGAEIAKDMVSNKDARGEDKAIAVEQDDQSSPRVSIPHNSHERENCLTLVPYHRLTAVPPSPVIPPQSFSNLANPLQVLSSPFPPMQIGPDGNLLTPPGSQDDQDDMVEY</sequence>
<feature type="compositionally biased region" description="Low complexity" evidence="1">
    <location>
        <begin position="511"/>
        <end position="526"/>
    </location>
</feature>
<gene>
    <name evidence="2" type="ORF">JR316_001596</name>
</gene>
<evidence type="ECO:0000313" key="2">
    <source>
        <dbReference type="EMBL" id="KAG5172102.1"/>
    </source>
</evidence>
<reference evidence="2" key="1">
    <citation type="submission" date="2021-02" db="EMBL/GenBank/DDBJ databases">
        <title>Psilocybe cubensis genome.</title>
        <authorList>
            <person name="Mckernan K.J."/>
            <person name="Crawford S."/>
            <person name="Trippe A."/>
            <person name="Kane L.T."/>
            <person name="Mclaughlin S."/>
        </authorList>
    </citation>
    <scope>NUCLEOTIDE SEQUENCE [LARGE SCALE GENOMIC DNA]</scope>
    <source>
        <strain evidence="2">MGC-MH-2018</strain>
    </source>
</reference>
<accession>A0A8H7Y3G0</accession>
<feature type="compositionally biased region" description="Polar residues" evidence="1">
    <location>
        <begin position="711"/>
        <end position="721"/>
    </location>
</feature>
<comment type="caution">
    <text evidence="2">The sequence shown here is derived from an EMBL/GenBank/DDBJ whole genome shotgun (WGS) entry which is preliminary data.</text>
</comment>